<dbReference type="InterPro" id="IPR023214">
    <property type="entry name" value="HAD_sf"/>
</dbReference>
<sequence>MQALIFDFDGTILDTESTEFQAWQEVYQQHGAELSLDYWLPFIGNNSIPFDPAGHLEKLLGEPLDREGIEHWVQQRKQALNQTLEPLPGVLDYLEAAQAMGLKLAVASSSRRSWVEGHLERLGLLEYFQVIRTKEDVALTKPDPALFLRAAEGLGVLPQETLVLEDSLNGVRAARAAGAFTVAVPNALTRHLDLGQADLLLSSLCDLALWDLLRIARGKQPRSTPRYLESAG</sequence>
<dbReference type="InterPro" id="IPR023198">
    <property type="entry name" value="PGP-like_dom2"/>
</dbReference>
<comment type="caution">
    <text evidence="1">The sequence shown here is derived from an EMBL/GenBank/DDBJ whole genome shotgun (WGS) entry which is preliminary data.</text>
</comment>
<evidence type="ECO:0000313" key="2">
    <source>
        <dbReference type="Proteomes" id="UP000321197"/>
    </source>
</evidence>
<dbReference type="SFLD" id="SFLDG01129">
    <property type="entry name" value="C1.5:_HAD__Beta-PGM__Phosphata"/>
    <property type="match status" value="1"/>
</dbReference>
<dbReference type="PRINTS" id="PR00413">
    <property type="entry name" value="HADHALOGNASE"/>
</dbReference>
<dbReference type="Gene3D" id="3.40.50.1000">
    <property type="entry name" value="HAD superfamily/HAD-like"/>
    <property type="match status" value="1"/>
</dbReference>
<dbReference type="Proteomes" id="UP000321197">
    <property type="component" value="Unassembled WGS sequence"/>
</dbReference>
<dbReference type="RefSeq" id="WP_240637234.1">
    <property type="nucleotide sequence ID" value="NZ_BJXL01000043.1"/>
</dbReference>
<dbReference type="NCBIfam" id="TIGR01509">
    <property type="entry name" value="HAD-SF-IA-v3"/>
    <property type="match status" value="1"/>
</dbReference>
<dbReference type="InterPro" id="IPR006439">
    <property type="entry name" value="HAD-SF_hydro_IA"/>
</dbReference>
<dbReference type="EMBL" id="BJXL01000043">
    <property type="protein sequence ID" value="GEM83415.1"/>
    <property type="molecule type" value="Genomic_DNA"/>
</dbReference>
<dbReference type="Pfam" id="PF13419">
    <property type="entry name" value="HAD_2"/>
    <property type="match status" value="1"/>
</dbReference>
<protein>
    <submittedName>
        <fullName evidence="1">Haloacid dehalogenase</fullName>
    </submittedName>
</protein>
<reference evidence="1 2" key="1">
    <citation type="submission" date="2019-07" db="EMBL/GenBank/DDBJ databases">
        <title>Whole genome shotgun sequence of Meiothermus hypogaeus NBRC 106114.</title>
        <authorList>
            <person name="Hosoyama A."/>
            <person name="Uohara A."/>
            <person name="Ohji S."/>
            <person name="Ichikawa N."/>
        </authorList>
    </citation>
    <scope>NUCLEOTIDE SEQUENCE [LARGE SCALE GENOMIC DNA]</scope>
    <source>
        <strain evidence="1 2">NBRC 106114</strain>
    </source>
</reference>
<name>A0A511R1D0_9DEIN</name>
<dbReference type="PANTHER" id="PTHR43481">
    <property type="entry name" value="FRUCTOSE-1-PHOSPHATE PHOSPHATASE"/>
    <property type="match status" value="1"/>
</dbReference>
<dbReference type="SUPFAM" id="SSF56784">
    <property type="entry name" value="HAD-like"/>
    <property type="match status" value="1"/>
</dbReference>
<evidence type="ECO:0000313" key="1">
    <source>
        <dbReference type="EMBL" id="GEM83415.1"/>
    </source>
</evidence>
<dbReference type="PANTHER" id="PTHR43481:SF4">
    <property type="entry name" value="GLYCEROL-1-PHOSPHATE PHOSPHOHYDROLASE 1-RELATED"/>
    <property type="match status" value="1"/>
</dbReference>
<organism evidence="1 2">
    <name type="scientific">Meiothermus hypogaeus NBRC 106114</name>
    <dbReference type="NCBI Taxonomy" id="1227553"/>
    <lineage>
        <taxon>Bacteria</taxon>
        <taxon>Thermotogati</taxon>
        <taxon>Deinococcota</taxon>
        <taxon>Deinococci</taxon>
        <taxon>Thermales</taxon>
        <taxon>Thermaceae</taxon>
        <taxon>Meiothermus</taxon>
    </lineage>
</organism>
<dbReference type="InterPro" id="IPR051806">
    <property type="entry name" value="HAD-like_SPP"/>
</dbReference>
<dbReference type="InterPro" id="IPR041492">
    <property type="entry name" value="HAD_2"/>
</dbReference>
<dbReference type="InterPro" id="IPR036412">
    <property type="entry name" value="HAD-like_sf"/>
</dbReference>
<accession>A0A511R1D0</accession>
<gene>
    <name evidence="1" type="ORF">MHY01S_15810</name>
</gene>
<proteinExistence type="predicted"/>
<dbReference type="AlphaFoldDB" id="A0A511R1D0"/>
<dbReference type="GO" id="GO:0050308">
    <property type="term" value="F:sugar-phosphatase activity"/>
    <property type="evidence" value="ECO:0007669"/>
    <property type="project" value="TreeGrafter"/>
</dbReference>
<dbReference type="SFLD" id="SFLDS00003">
    <property type="entry name" value="Haloacid_Dehalogenase"/>
    <property type="match status" value="1"/>
</dbReference>
<dbReference type="Gene3D" id="1.10.150.240">
    <property type="entry name" value="Putative phosphatase, domain 2"/>
    <property type="match status" value="1"/>
</dbReference>
<dbReference type="NCBIfam" id="TIGR01549">
    <property type="entry name" value="HAD-SF-IA-v1"/>
    <property type="match status" value="1"/>
</dbReference>
<dbReference type="SFLD" id="SFLDG01135">
    <property type="entry name" value="C1.5.6:_HAD__Beta-PGM__Phospha"/>
    <property type="match status" value="1"/>
</dbReference>